<dbReference type="GO" id="GO:0016887">
    <property type="term" value="F:ATP hydrolysis activity"/>
    <property type="evidence" value="ECO:0007669"/>
    <property type="project" value="TreeGrafter"/>
</dbReference>
<dbReference type="Pfam" id="PF00437">
    <property type="entry name" value="T2SSE"/>
    <property type="match status" value="1"/>
</dbReference>
<protein>
    <recommendedName>
        <fullName evidence="3">Bacterial type II secretion system protein E domain-containing protein</fullName>
    </recommendedName>
</protein>
<dbReference type="Gene3D" id="3.40.50.300">
    <property type="entry name" value="P-loop containing nucleotide triphosphate hydrolases"/>
    <property type="match status" value="1"/>
</dbReference>
<dbReference type="AlphaFoldDB" id="X1QRS8"/>
<dbReference type="SUPFAM" id="SSF52540">
    <property type="entry name" value="P-loop containing nucleoside triphosphate hydrolases"/>
    <property type="match status" value="1"/>
</dbReference>
<keyword evidence="1" id="KW-0547">Nucleotide-binding</keyword>
<keyword evidence="2" id="KW-0067">ATP-binding</keyword>
<evidence type="ECO:0000313" key="4">
    <source>
        <dbReference type="EMBL" id="GAI57496.1"/>
    </source>
</evidence>
<feature type="non-terminal residue" evidence="4">
    <location>
        <position position="1"/>
    </location>
</feature>
<proteinExistence type="predicted"/>
<evidence type="ECO:0000256" key="2">
    <source>
        <dbReference type="ARBA" id="ARBA00022840"/>
    </source>
</evidence>
<feature type="domain" description="Bacterial type II secretion system protein E" evidence="3">
    <location>
        <begin position="1"/>
        <end position="137"/>
    </location>
</feature>
<dbReference type="InterPro" id="IPR027417">
    <property type="entry name" value="P-loop_NTPase"/>
</dbReference>
<sequence>KASDIHIEPTRENLRVRFRLDGVLYPSLVLPLKIHPAVVARIKILGGLKIDETRLPQDGRFSTVIGDRRIDFRVSSFPTELGEKVAIRILDPEKGIKSLDELGLQDRDFKIVEETIKSLYGIILVTGPTGCGKITATILIIGASSTNLSNSFFSTSFLFASPFISSSNLSKALSTSLSGT</sequence>
<evidence type="ECO:0000256" key="1">
    <source>
        <dbReference type="ARBA" id="ARBA00022741"/>
    </source>
</evidence>
<gene>
    <name evidence="4" type="ORF">S06H3_60526</name>
</gene>
<organism evidence="4">
    <name type="scientific">marine sediment metagenome</name>
    <dbReference type="NCBI Taxonomy" id="412755"/>
    <lineage>
        <taxon>unclassified sequences</taxon>
        <taxon>metagenomes</taxon>
        <taxon>ecological metagenomes</taxon>
    </lineage>
</organism>
<dbReference type="GO" id="GO:0005886">
    <property type="term" value="C:plasma membrane"/>
    <property type="evidence" value="ECO:0007669"/>
    <property type="project" value="TreeGrafter"/>
</dbReference>
<dbReference type="EMBL" id="BARV01039497">
    <property type="protein sequence ID" value="GAI57496.1"/>
    <property type="molecule type" value="Genomic_DNA"/>
</dbReference>
<evidence type="ECO:0000259" key="3">
    <source>
        <dbReference type="Pfam" id="PF00437"/>
    </source>
</evidence>
<dbReference type="PANTHER" id="PTHR30258">
    <property type="entry name" value="TYPE II SECRETION SYSTEM PROTEIN GSPE-RELATED"/>
    <property type="match status" value="1"/>
</dbReference>
<name>X1QRS8_9ZZZZ</name>
<dbReference type="Gene3D" id="3.30.450.90">
    <property type="match status" value="1"/>
</dbReference>
<reference evidence="4" key="1">
    <citation type="journal article" date="2014" name="Front. Microbiol.">
        <title>High frequency of phylogenetically diverse reductive dehalogenase-homologous genes in deep subseafloor sedimentary metagenomes.</title>
        <authorList>
            <person name="Kawai M."/>
            <person name="Futagami T."/>
            <person name="Toyoda A."/>
            <person name="Takaki Y."/>
            <person name="Nishi S."/>
            <person name="Hori S."/>
            <person name="Arai W."/>
            <person name="Tsubouchi T."/>
            <person name="Morono Y."/>
            <person name="Uchiyama I."/>
            <person name="Ito T."/>
            <person name="Fujiyama A."/>
            <person name="Inagaki F."/>
            <person name="Takami H."/>
        </authorList>
    </citation>
    <scope>NUCLEOTIDE SEQUENCE</scope>
    <source>
        <strain evidence="4">Expedition CK06-06</strain>
    </source>
</reference>
<dbReference type="PANTHER" id="PTHR30258:SF13">
    <property type="entry name" value="SECRETION PATHWAY ATPASE-RELATED"/>
    <property type="match status" value="1"/>
</dbReference>
<dbReference type="GO" id="GO:0005524">
    <property type="term" value="F:ATP binding"/>
    <property type="evidence" value="ECO:0007669"/>
    <property type="project" value="UniProtKB-KW"/>
</dbReference>
<dbReference type="InterPro" id="IPR001482">
    <property type="entry name" value="T2SS/T4SS_dom"/>
</dbReference>
<accession>X1QRS8</accession>
<comment type="caution">
    <text evidence="4">The sequence shown here is derived from an EMBL/GenBank/DDBJ whole genome shotgun (WGS) entry which is preliminary data.</text>
</comment>